<dbReference type="AlphaFoldDB" id="A0AA37WF23"/>
<protein>
    <recommendedName>
        <fullName evidence="3">Gliding motility-associated C-terminal domain-containing protein</fullName>
    </recommendedName>
</protein>
<name>A0AA37WF23_9BACT</name>
<comment type="caution">
    <text evidence="1">The sequence shown here is derived from an EMBL/GenBank/DDBJ whole genome shotgun (WGS) entry which is preliminary data.</text>
</comment>
<evidence type="ECO:0008006" key="3">
    <source>
        <dbReference type="Google" id="ProtNLM"/>
    </source>
</evidence>
<reference evidence="1" key="2">
    <citation type="submission" date="2023-01" db="EMBL/GenBank/DDBJ databases">
        <title>Draft genome sequence of Portibacter lacus strain NBRC 108769.</title>
        <authorList>
            <person name="Sun Q."/>
            <person name="Mori K."/>
        </authorList>
    </citation>
    <scope>NUCLEOTIDE SEQUENCE</scope>
    <source>
        <strain evidence="1">NBRC 108769</strain>
    </source>
</reference>
<keyword evidence="2" id="KW-1185">Reference proteome</keyword>
<accession>A0AA37WF23</accession>
<organism evidence="1 2">
    <name type="scientific">Portibacter lacus</name>
    <dbReference type="NCBI Taxonomy" id="1099794"/>
    <lineage>
        <taxon>Bacteria</taxon>
        <taxon>Pseudomonadati</taxon>
        <taxon>Bacteroidota</taxon>
        <taxon>Saprospiria</taxon>
        <taxon>Saprospirales</taxon>
        <taxon>Haliscomenobacteraceae</taxon>
        <taxon>Portibacter</taxon>
    </lineage>
</organism>
<dbReference type="Proteomes" id="UP001156666">
    <property type="component" value="Unassembled WGS sequence"/>
</dbReference>
<dbReference type="EMBL" id="BSOH01000015">
    <property type="protein sequence ID" value="GLR18162.1"/>
    <property type="molecule type" value="Genomic_DNA"/>
</dbReference>
<reference evidence="1" key="1">
    <citation type="journal article" date="2014" name="Int. J. Syst. Evol. Microbiol.">
        <title>Complete genome sequence of Corynebacterium casei LMG S-19264T (=DSM 44701T), isolated from a smear-ripened cheese.</title>
        <authorList>
            <consortium name="US DOE Joint Genome Institute (JGI-PGF)"/>
            <person name="Walter F."/>
            <person name="Albersmeier A."/>
            <person name="Kalinowski J."/>
            <person name="Ruckert C."/>
        </authorList>
    </citation>
    <scope>NUCLEOTIDE SEQUENCE</scope>
    <source>
        <strain evidence="1">NBRC 108769</strain>
    </source>
</reference>
<gene>
    <name evidence="1" type="ORF">GCM10007940_27770</name>
</gene>
<evidence type="ECO:0000313" key="1">
    <source>
        <dbReference type="EMBL" id="GLR18162.1"/>
    </source>
</evidence>
<evidence type="ECO:0000313" key="2">
    <source>
        <dbReference type="Proteomes" id="UP001156666"/>
    </source>
</evidence>
<proteinExistence type="predicted"/>
<sequence>MFNALHAQECILECPESLDATCDISEIPAYSNYNDFLNDGGGISGTCNINASSFVLLAEISDGGYCPETVTRIYQISDDNDETYQCSQEIIINDNEDPVITCPPDDIIECDINDYPKINTLNEFLAAGGTVYDNCEINEASFYTYEVDFEYSCNNIVLREFLIHDHCGNNFNCQQYINIYDYSPPIITCPPNEIYPAPASQPYTTYTEFTAGGGSANDNCAIDENSFYLQQEITDDDNNPTFITRTYEISDLCENRDNCTQTITFCTHTSNTLFISECESYTSPSGKYTWNTSGIYKDTIPNASLCDSLLTIDLTIEDNVVNEGGDDFPNSLRMSLACASFLDEIRIEETIDTLNIIMPLVLQDDIIIKGNETNPPVVRLDFTNSLLTNAPYGIKIENGKTITFENVILLEQNNPNQVKLLLNEGTLKINQSVSFKTE</sequence>